<keyword evidence="2" id="KW-0175">Coiled coil</keyword>
<dbReference type="InterPro" id="IPR036397">
    <property type="entry name" value="RNaseH_sf"/>
</dbReference>
<evidence type="ECO:0000313" key="6">
    <source>
        <dbReference type="Proteomes" id="UP000054359"/>
    </source>
</evidence>
<dbReference type="PANTHER" id="PTHR23022">
    <property type="entry name" value="TRANSPOSABLE ELEMENT-RELATED"/>
    <property type="match status" value="1"/>
</dbReference>
<sequence>MVVGARRMCHSIWDIVREFNVPKSTVSRVCREYLISGITSHHGQRSGQPPALNDRDQRRLRRVVSVHRQATLRQITEEINVGRTRDVSDRTLRRNLSSLGYASRRPTRGPLLTARHRLQRLSWAREHIGWSLNEGKTVAWSDESRFQLVRADVRVRVWHRSHEAMDPSCQQSTVQAGGVSIMVWDVFTWHGLGPLVQLNRLLTGNGYVQLLGVHLQPFMDFTYSNNDGIFMDDNAPCHRATIVRDWLEEHSGQFPRMIWPPRSSDMNPIEHLWDIIERSLVTTFAAFQEKMEGAVNSVKEEMKGGQESVKEEMKAVQEKIEAGQGEMKREITSVIENKFEAMEGRIDAVENKVEHIEERVSSVKEQ</sequence>
<dbReference type="GO" id="GO:0006313">
    <property type="term" value="P:DNA transposition"/>
    <property type="evidence" value="ECO:0007669"/>
    <property type="project" value="InterPro"/>
</dbReference>
<evidence type="ECO:0000313" key="5">
    <source>
        <dbReference type="EMBL" id="KFM59538.1"/>
    </source>
</evidence>
<dbReference type="OrthoDB" id="6429669at2759"/>
<comment type="subcellular location">
    <subcellularLocation>
        <location evidence="1">Nucleus</location>
    </subcellularLocation>
</comment>
<dbReference type="Gene3D" id="3.30.420.10">
    <property type="entry name" value="Ribonuclease H-like superfamily/Ribonuclease H"/>
    <property type="match status" value="1"/>
</dbReference>
<dbReference type="AlphaFoldDB" id="A0A087T349"/>
<dbReference type="Pfam" id="PF01498">
    <property type="entry name" value="HTH_Tnp_Tc3_2"/>
    <property type="match status" value="1"/>
</dbReference>
<keyword evidence="6" id="KW-1185">Reference proteome</keyword>
<proteinExistence type="predicted"/>
<organism evidence="5 6">
    <name type="scientific">Stegodyphus mimosarum</name>
    <name type="common">African social velvet spider</name>
    <dbReference type="NCBI Taxonomy" id="407821"/>
    <lineage>
        <taxon>Eukaryota</taxon>
        <taxon>Metazoa</taxon>
        <taxon>Ecdysozoa</taxon>
        <taxon>Arthropoda</taxon>
        <taxon>Chelicerata</taxon>
        <taxon>Arachnida</taxon>
        <taxon>Araneae</taxon>
        <taxon>Araneomorphae</taxon>
        <taxon>Entelegynae</taxon>
        <taxon>Eresoidea</taxon>
        <taxon>Eresidae</taxon>
        <taxon>Stegodyphus</taxon>
    </lineage>
</organism>
<dbReference type="InterPro" id="IPR009057">
    <property type="entry name" value="Homeodomain-like_sf"/>
</dbReference>
<dbReference type="InterPro" id="IPR052338">
    <property type="entry name" value="Transposase_5"/>
</dbReference>
<feature type="domain" description="Transposase Tc1-like" evidence="3">
    <location>
        <begin position="57"/>
        <end position="128"/>
    </location>
</feature>
<evidence type="ECO:0000259" key="4">
    <source>
        <dbReference type="Pfam" id="PF13358"/>
    </source>
</evidence>
<dbReference type="GO" id="GO:0003677">
    <property type="term" value="F:DNA binding"/>
    <property type="evidence" value="ECO:0007669"/>
    <property type="project" value="InterPro"/>
</dbReference>
<accession>A0A087T349</accession>
<dbReference type="EMBL" id="KK113182">
    <property type="protein sequence ID" value="KFM59538.1"/>
    <property type="molecule type" value="Genomic_DNA"/>
</dbReference>
<reference evidence="5 6" key="1">
    <citation type="submission" date="2013-11" db="EMBL/GenBank/DDBJ databases">
        <title>Genome sequencing of Stegodyphus mimosarum.</title>
        <authorList>
            <person name="Bechsgaard J."/>
        </authorList>
    </citation>
    <scope>NUCLEOTIDE SEQUENCE [LARGE SCALE GENOMIC DNA]</scope>
</reference>
<dbReference type="GO" id="GO:0005634">
    <property type="term" value="C:nucleus"/>
    <property type="evidence" value="ECO:0007669"/>
    <property type="project" value="UniProtKB-SubCell"/>
</dbReference>
<dbReference type="Proteomes" id="UP000054359">
    <property type="component" value="Unassembled WGS sequence"/>
</dbReference>
<protein>
    <submittedName>
        <fullName evidence="5">Transposable element Tc1 transposase</fullName>
    </submittedName>
</protein>
<dbReference type="Pfam" id="PF13358">
    <property type="entry name" value="DDE_3"/>
    <property type="match status" value="1"/>
</dbReference>
<gene>
    <name evidence="5" type="ORF">X975_04681</name>
</gene>
<evidence type="ECO:0000256" key="1">
    <source>
        <dbReference type="ARBA" id="ARBA00004123"/>
    </source>
</evidence>
<dbReference type="SUPFAM" id="SSF46689">
    <property type="entry name" value="Homeodomain-like"/>
    <property type="match status" value="1"/>
</dbReference>
<evidence type="ECO:0000256" key="2">
    <source>
        <dbReference type="SAM" id="Coils"/>
    </source>
</evidence>
<dbReference type="PANTHER" id="PTHR23022:SF135">
    <property type="entry name" value="SI:DKEY-77F5.3"/>
    <property type="match status" value="1"/>
</dbReference>
<dbReference type="STRING" id="407821.A0A087T349"/>
<feature type="non-terminal residue" evidence="5">
    <location>
        <position position="366"/>
    </location>
</feature>
<feature type="domain" description="Tc1-like transposase DDE" evidence="4">
    <location>
        <begin position="139"/>
        <end position="282"/>
    </location>
</feature>
<dbReference type="InterPro" id="IPR002492">
    <property type="entry name" value="Transposase_Tc1-like"/>
</dbReference>
<dbReference type="GO" id="GO:0015074">
    <property type="term" value="P:DNA integration"/>
    <property type="evidence" value="ECO:0007669"/>
    <property type="project" value="InterPro"/>
</dbReference>
<name>A0A087T349_STEMI</name>
<feature type="coiled-coil region" evidence="2">
    <location>
        <begin position="306"/>
        <end position="366"/>
    </location>
</feature>
<dbReference type="InterPro" id="IPR038717">
    <property type="entry name" value="Tc1-like_DDE_dom"/>
</dbReference>
<evidence type="ECO:0000259" key="3">
    <source>
        <dbReference type="Pfam" id="PF01498"/>
    </source>
</evidence>